<reference evidence="2 8" key="4">
    <citation type="submission" date="2023-06" db="EMBL/GenBank/DDBJ databases">
        <title>Acute promotion of culturable opportunistic pathogens and persistent increase of antibiotic resistance following antibiotic exposure in mouse gut microbiota.</title>
        <authorList>
            <person name="Li L."/>
            <person name="Wang B."/>
            <person name="Sun Y."/>
            <person name="Wang M."/>
            <person name="Xu H."/>
        </authorList>
    </citation>
    <scope>NUCLEOTIDE SEQUENCE [LARGE SCALE GENOMIC DNA]</scope>
    <source>
        <strain evidence="2 8">CRI2_2</strain>
    </source>
</reference>
<dbReference type="Proteomes" id="UP000516696">
    <property type="component" value="Chromosome"/>
</dbReference>
<dbReference type="RefSeq" id="WP_005472185.1">
    <property type="nucleotide sequence ID" value="NZ_BSYC01000002.1"/>
</dbReference>
<dbReference type="PANTHER" id="PTHR36849">
    <property type="entry name" value="CYTOPLASMIC PROTEIN-RELATED"/>
    <property type="match status" value="1"/>
</dbReference>
<evidence type="ECO:0000313" key="4">
    <source>
        <dbReference type="EMBL" id="QOG27042.1"/>
    </source>
</evidence>
<dbReference type="EMBL" id="CP050485">
    <property type="protein sequence ID" value="QOG27042.1"/>
    <property type="molecule type" value="Genomic_DNA"/>
</dbReference>
<evidence type="ECO:0000313" key="5">
    <source>
        <dbReference type="Proteomes" id="UP000516696"/>
    </source>
</evidence>
<evidence type="ECO:0000313" key="7">
    <source>
        <dbReference type="Proteomes" id="UP001183682"/>
    </source>
</evidence>
<evidence type="ECO:0000313" key="3">
    <source>
        <dbReference type="EMBL" id="MDT2689551.1"/>
    </source>
</evidence>
<dbReference type="Proteomes" id="UP001241571">
    <property type="component" value="Unassembled WGS sequence"/>
</dbReference>
<dbReference type="GeneID" id="93223707"/>
<dbReference type="AlphaFoldDB" id="A0A2A4DE26"/>
<protein>
    <submittedName>
        <fullName evidence="3">DUF488 domain-containing protein</fullName>
    </submittedName>
</protein>
<evidence type="ECO:0000313" key="6">
    <source>
        <dbReference type="Proteomes" id="UP000571857"/>
    </source>
</evidence>
<dbReference type="PANTHER" id="PTHR36849:SF1">
    <property type="entry name" value="CYTOPLASMIC PROTEIN"/>
    <property type="match status" value="1"/>
</dbReference>
<dbReference type="EMBL" id="JABXJK010000060">
    <property type="protein sequence ID" value="MBA0973139.1"/>
    <property type="molecule type" value="Genomic_DNA"/>
</dbReference>
<dbReference type="Proteomes" id="UP001183682">
    <property type="component" value="Unassembled WGS sequence"/>
</dbReference>
<reference evidence="1 6" key="2">
    <citation type="submission" date="2020-06" db="EMBL/GenBank/DDBJ databases">
        <title>Crossreactivity between MHC class I-restricted antigens from cancer cells and an enterococcal bacteriophage.</title>
        <authorList>
            <person name="Fluckiger A."/>
            <person name="Daillere R."/>
            <person name="Sassi M."/>
            <person name="Cattoir V."/>
            <person name="Kroemer G."/>
            <person name="Zitvogel L."/>
        </authorList>
    </citation>
    <scope>NUCLEOTIDE SEQUENCE [LARGE SCALE GENOMIC DNA]</scope>
    <source>
        <strain evidence="1 6">EG4</strain>
    </source>
</reference>
<evidence type="ECO:0000313" key="1">
    <source>
        <dbReference type="EMBL" id="MBA0973139.1"/>
    </source>
</evidence>
<dbReference type="Proteomes" id="UP000571857">
    <property type="component" value="Unassembled WGS sequence"/>
</dbReference>
<organism evidence="3 7">
    <name type="scientific">Enterococcus gallinarum</name>
    <dbReference type="NCBI Taxonomy" id="1353"/>
    <lineage>
        <taxon>Bacteria</taxon>
        <taxon>Bacillati</taxon>
        <taxon>Bacillota</taxon>
        <taxon>Bacilli</taxon>
        <taxon>Lactobacillales</taxon>
        <taxon>Enterococcaceae</taxon>
        <taxon>Enterococcus</taxon>
    </lineage>
</organism>
<name>A0A2A4DE26_ENTGA</name>
<reference evidence="4 5" key="1">
    <citation type="submission" date="2020-03" db="EMBL/GenBank/DDBJ databases">
        <title>Characterization of ganglioside-mimicking enterococci.</title>
        <authorList>
            <person name="Patry R.T."/>
            <person name="Nothaft H."/>
            <person name="Bridger R."/>
            <person name="Shajahan A."/>
            <person name="Huynh S."/>
            <person name="Sanchez S."/>
            <person name="Azadi P."/>
            <person name="Cooper K."/>
            <person name="Miller W.G."/>
            <person name="Parker C.T."/>
            <person name="Wells L."/>
            <person name="Szymanski C.M."/>
        </authorList>
    </citation>
    <scope>NUCLEOTIDE SEQUENCE [LARGE SCALE GENOMIC DNA]</scope>
    <source>
        <strain evidence="4 5">EGM181</strain>
    </source>
</reference>
<evidence type="ECO:0000313" key="2">
    <source>
        <dbReference type="EMBL" id="MDL4935485.1"/>
    </source>
</evidence>
<sequence length="120" mass="13764">MIKVKRVYEAAAPTDGYRVLVDRIWPRGVKKEVAAIDSWLKEVAPSTELRKWFGHDPERFDAFCQRYLAELKKKPADDAFSALQQIVKDHKTVTLVYGAKDETHNQAVVLAEELKKLPLK</sequence>
<dbReference type="EMBL" id="JASUBT010000004">
    <property type="protein sequence ID" value="MDL4935485.1"/>
    <property type="molecule type" value="Genomic_DNA"/>
</dbReference>
<dbReference type="InterPro" id="IPR052552">
    <property type="entry name" value="YeaO-like"/>
</dbReference>
<dbReference type="Pfam" id="PF22752">
    <property type="entry name" value="DUF488-N3i"/>
    <property type="match status" value="1"/>
</dbReference>
<reference evidence="3" key="3">
    <citation type="submission" date="2023-03" db="EMBL/GenBank/DDBJ databases">
        <authorList>
            <person name="Shen W."/>
            <person name="Cai J."/>
        </authorList>
    </citation>
    <scope>NUCLEOTIDE SEQUENCE</scope>
    <source>
        <strain evidence="3">K69-2</strain>
    </source>
</reference>
<dbReference type="EMBL" id="JARPZN010000002">
    <property type="protein sequence ID" value="MDT2689551.1"/>
    <property type="molecule type" value="Genomic_DNA"/>
</dbReference>
<evidence type="ECO:0000313" key="8">
    <source>
        <dbReference type="Proteomes" id="UP001241571"/>
    </source>
</evidence>
<accession>A0A2A4DE26</accession>
<proteinExistence type="predicted"/>
<gene>
    <name evidence="4" type="ORF">EGM181_07190</name>
    <name evidence="1" type="ORF">HWH42_11250</name>
    <name evidence="3" type="ORF">P7E30_04900</name>
    <name evidence="2" type="ORF">QRX88_07155</name>
</gene>